<keyword evidence="1" id="KW-1133">Transmembrane helix</keyword>
<proteinExistence type="predicted"/>
<dbReference type="Proteomes" id="UP001229486">
    <property type="component" value="Unassembled WGS sequence"/>
</dbReference>
<reference evidence="2" key="1">
    <citation type="submission" date="2023-07" db="EMBL/GenBank/DDBJ databases">
        <title>Sorghum-associated microbial communities from plants grown in Nebraska, USA.</title>
        <authorList>
            <person name="Schachtman D."/>
        </authorList>
    </citation>
    <scope>NUCLEOTIDE SEQUENCE</scope>
    <source>
        <strain evidence="2">DS1061</strain>
    </source>
</reference>
<keyword evidence="1" id="KW-0812">Transmembrane</keyword>
<organism evidence="2 3">
    <name type="scientific">Paraburkholderia caledonica</name>
    <dbReference type="NCBI Taxonomy" id="134536"/>
    <lineage>
        <taxon>Bacteria</taxon>
        <taxon>Pseudomonadati</taxon>
        <taxon>Pseudomonadota</taxon>
        <taxon>Betaproteobacteria</taxon>
        <taxon>Burkholderiales</taxon>
        <taxon>Burkholderiaceae</taxon>
        <taxon>Paraburkholderia</taxon>
    </lineage>
</organism>
<evidence type="ECO:0000313" key="3">
    <source>
        <dbReference type="Proteomes" id="UP001229486"/>
    </source>
</evidence>
<feature type="transmembrane region" description="Helical" evidence="1">
    <location>
        <begin position="39"/>
        <end position="60"/>
    </location>
</feature>
<sequence>MSLTYFETEDAIVTISDAAQAKYEAEQRDMSREQQRAEILTFAAAGSVVSIAALIIKHIVGA</sequence>
<evidence type="ECO:0000256" key="1">
    <source>
        <dbReference type="SAM" id="Phobius"/>
    </source>
</evidence>
<comment type="caution">
    <text evidence="2">The sequence shown here is derived from an EMBL/GenBank/DDBJ whole genome shotgun (WGS) entry which is preliminary data.</text>
</comment>
<evidence type="ECO:0000313" key="2">
    <source>
        <dbReference type="EMBL" id="MDP9652048.1"/>
    </source>
</evidence>
<gene>
    <name evidence="2" type="ORF">J2793_007523</name>
</gene>
<name>A0AB73IPW0_9BURK</name>
<accession>A0AB73IPW0</accession>
<dbReference type="EMBL" id="JAURTK010000056">
    <property type="protein sequence ID" value="MDP9652048.1"/>
    <property type="molecule type" value="Genomic_DNA"/>
</dbReference>
<dbReference type="AlphaFoldDB" id="A0AB73IPW0"/>
<dbReference type="RefSeq" id="WP_392396520.1">
    <property type="nucleotide sequence ID" value="NZ_JAURTK010000056.1"/>
</dbReference>
<protein>
    <submittedName>
        <fullName evidence="2">Uncharacterized protein</fullName>
    </submittedName>
</protein>
<keyword evidence="1" id="KW-0472">Membrane</keyword>